<reference evidence="7" key="1">
    <citation type="journal article" date="2014" name="Int. J. Syst. Evol. Microbiol.">
        <title>Complete genome sequence of Corynebacterium casei LMG S-19264T (=DSM 44701T), isolated from a smear-ripened cheese.</title>
        <authorList>
            <consortium name="US DOE Joint Genome Institute (JGI-PGF)"/>
            <person name="Walter F."/>
            <person name="Albersmeier A."/>
            <person name="Kalinowski J."/>
            <person name="Ruckert C."/>
        </authorList>
    </citation>
    <scope>NUCLEOTIDE SEQUENCE</scope>
    <source>
        <strain evidence="7">KCTC 22169</strain>
    </source>
</reference>
<dbReference type="EMBL" id="BMXR01000010">
    <property type="protein sequence ID" value="GGX65940.1"/>
    <property type="molecule type" value="Genomic_DNA"/>
</dbReference>
<dbReference type="InterPro" id="IPR022409">
    <property type="entry name" value="PKD/Chitinase_dom"/>
</dbReference>
<dbReference type="PANTHER" id="PTHR46730">
    <property type="entry name" value="POLYCYSTIN-1"/>
    <property type="match status" value="1"/>
</dbReference>
<evidence type="ECO:0000256" key="2">
    <source>
        <dbReference type="ARBA" id="ARBA00022692"/>
    </source>
</evidence>
<gene>
    <name evidence="7" type="ORF">GCM10007392_36940</name>
</gene>
<dbReference type="AlphaFoldDB" id="A0A918KLC2"/>
<keyword evidence="3" id="KW-0677">Repeat</keyword>
<protein>
    <recommendedName>
        <fullName evidence="6">PKD domain-containing protein</fullName>
    </recommendedName>
</protein>
<feature type="domain" description="PKD" evidence="6">
    <location>
        <begin position="287"/>
        <end position="371"/>
    </location>
</feature>
<evidence type="ECO:0000259" key="6">
    <source>
        <dbReference type="PROSITE" id="PS50093"/>
    </source>
</evidence>
<name>A0A918KLC2_9GAMM</name>
<dbReference type="Proteomes" id="UP000626148">
    <property type="component" value="Unassembled WGS sequence"/>
</dbReference>
<evidence type="ECO:0000313" key="8">
    <source>
        <dbReference type="Proteomes" id="UP000626148"/>
    </source>
</evidence>
<comment type="subcellular location">
    <subcellularLocation>
        <location evidence="1">Membrane</location>
        <topology evidence="1">Multi-pass membrane protein</topology>
    </subcellularLocation>
</comment>
<dbReference type="SMART" id="SM00089">
    <property type="entry name" value="PKD"/>
    <property type="match status" value="3"/>
</dbReference>
<dbReference type="Gene3D" id="2.60.40.10">
    <property type="entry name" value="Immunoglobulins"/>
    <property type="match status" value="3"/>
</dbReference>
<dbReference type="InterPro" id="IPR035986">
    <property type="entry name" value="PKD_dom_sf"/>
</dbReference>
<dbReference type="InterPro" id="IPR013783">
    <property type="entry name" value="Ig-like_fold"/>
</dbReference>
<dbReference type="PANTHER" id="PTHR46730:SF4">
    <property type="entry name" value="POLYCYSTIC KIDNEY DISEASE PROTEIN 1-LIKE 1"/>
    <property type="match status" value="1"/>
</dbReference>
<dbReference type="GO" id="GO:0006816">
    <property type="term" value="P:calcium ion transport"/>
    <property type="evidence" value="ECO:0007669"/>
    <property type="project" value="TreeGrafter"/>
</dbReference>
<proteinExistence type="predicted"/>
<dbReference type="GO" id="GO:0005261">
    <property type="term" value="F:monoatomic cation channel activity"/>
    <property type="evidence" value="ECO:0007669"/>
    <property type="project" value="TreeGrafter"/>
</dbReference>
<comment type="caution">
    <text evidence="7">The sequence shown here is derived from an EMBL/GenBank/DDBJ whole genome shotgun (WGS) entry which is preliminary data.</text>
</comment>
<dbReference type="InterPro" id="IPR055354">
    <property type="entry name" value="DUF7507"/>
</dbReference>
<keyword evidence="8" id="KW-1185">Reference proteome</keyword>
<dbReference type="Pfam" id="PF13860">
    <property type="entry name" value="FlgD_ig"/>
    <property type="match status" value="2"/>
</dbReference>
<dbReference type="Pfam" id="PF18911">
    <property type="entry name" value="PKD_4"/>
    <property type="match status" value="2"/>
</dbReference>
<keyword evidence="2" id="KW-0812">Transmembrane</keyword>
<evidence type="ECO:0000256" key="1">
    <source>
        <dbReference type="ARBA" id="ARBA00004141"/>
    </source>
</evidence>
<reference evidence="7" key="2">
    <citation type="submission" date="2020-09" db="EMBL/GenBank/DDBJ databases">
        <authorList>
            <person name="Sun Q."/>
            <person name="Kim S."/>
        </authorList>
    </citation>
    <scope>NUCLEOTIDE SEQUENCE</scope>
    <source>
        <strain evidence="7">KCTC 22169</strain>
    </source>
</reference>
<dbReference type="Gene3D" id="2.60.40.4070">
    <property type="match status" value="2"/>
</dbReference>
<dbReference type="InterPro" id="IPR000601">
    <property type="entry name" value="PKD_dom"/>
</dbReference>
<dbReference type="CDD" id="cd00146">
    <property type="entry name" value="PKD"/>
    <property type="match status" value="2"/>
</dbReference>
<evidence type="ECO:0000256" key="5">
    <source>
        <dbReference type="ARBA" id="ARBA00023136"/>
    </source>
</evidence>
<keyword evidence="5" id="KW-0472">Membrane</keyword>
<organism evidence="7 8">
    <name type="scientific">Saccharospirillum salsuginis</name>
    <dbReference type="NCBI Taxonomy" id="418750"/>
    <lineage>
        <taxon>Bacteria</taxon>
        <taxon>Pseudomonadati</taxon>
        <taxon>Pseudomonadota</taxon>
        <taxon>Gammaproteobacteria</taxon>
        <taxon>Oceanospirillales</taxon>
        <taxon>Saccharospirillaceae</taxon>
        <taxon>Saccharospirillum</taxon>
    </lineage>
</organism>
<keyword evidence="4" id="KW-1133">Transmembrane helix</keyword>
<evidence type="ECO:0000256" key="4">
    <source>
        <dbReference type="ARBA" id="ARBA00022989"/>
    </source>
</evidence>
<dbReference type="PROSITE" id="PS50093">
    <property type="entry name" value="PKD"/>
    <property type="match status" value="2"/>
</dbReference>
<evidence type="ECO:0000256" key="3">
    <source>
        <dbReference type="ARBA" id="ARBA00022737"/>
    </source>
</evidence>
<sequence>MNMINGYRDRARWTGCSSHVLKRLLATPVVLLLLWQAPSAHAFWWWHPAFDVTIETTTNGQDADQPPGPEVLLGSPVTWTYTVTNTGKATLQQVDVFDRTPDPDHWFGRVEHICRIDKLKQGDTQSCTRTGVAQVGQYENTGIALARGNRWWHRARDADPSHYLGTLGNPSIELEKSTEGQDADAAPGPELTVGEPVEWTFTVHITGDVDLTELVITDERVLPSQGDPIDVCEIDTLTVGESRSCRITDEVSEGQYKNLGRVSAHGLGDSTVEDDDPSHYLGVADALAALPSAQPTEGNAPLVVTFTPDANTQTAIVRYEWDFEGDGTYDRSETVGRDQTFTYQTPGEYDATLRVTDSEGEQATGQVRISVGNEPPDVSVDLNPSNGQIPLTVTFNATATDEDGIDRFEWDYDGDGTYDDTTTSGTTTHTYETEGTFQARLRVTDTLGAATEITVPTLNVSALPAGSPSVTVSASPDTGNPPLNVSLTATAEDPNGEPIDQYEWDLDGDGVYDQTTADASLTTTYAQIGTLYPRVRVTDAEGLQASDTVRVFVEPGVDLSVGTDTLDPLNGETVGVETTLGGETDVSLVIEDGNGQIVRTLVPFTTRAAGNYEDAWDGRNDAGEVVSEGEYRAILLYRLDGRTERLDLALASGGVQSNPPRSSIPSSFSPLAGDPLDITFTLDRASEVTAFMGLFNVNTRLVTFLQRRPLGRGSHTITWNGENADGQLIEAPPGDRFLFGIFAYTLPDNAIYVRSGVHVASVTAEPSILQPTQNTPEGPAVSRITVNLNRAGRVRLVINDAESGQDVAEFEYVDLSAGDNTLTWDGRDNDGHFVAPGTYRLGVTGLDDNGYESITVYALQRVYY</sequence>
<accession>A0A918KLC2</accession>
<dbReference type="InterPro" id="IPR025965">
    <property type="entry name" value="FlgD/Vpr_Ig-like"/>
</dbReference>
<dbReference type="Pfam" id="PF24346">
    <property type="entry name" value="DUF7507"/>
    <property type="match status" value="1"/>
</dbReference>
<dbReference type="GO" id="GO:0005886">
    <property type="term" value="C:plasma membrane"/>
    <property type="evidence" value="ECO:0007669"/>
    <property type="project" value="TreeGrafter"/>
</dbReference>
<dbReference type="SUPFAM" id="SSF49299">
    <property type="entry name" value="PKD domain"/>
    <property type="match status" value="3"/>
</dbReference>
<evidence type="ECO:0000313" key="7">
    <source>
        <dbReference type="EMBL" id="GGX65940.1"/>
    </source>
</evidence>
<feature type="domain" description="PKD" evidence="6">
    <location>
        <begin position="376"/>
        <end position="451"/>
    </location>
</feature>